<comment type="subcellular location">
    <subcellularLocation>
        <location evidence="1">Lysosome membrane</location>
    </subcellularLocation>
</comment>
<dbReference type="FunCoup" id="A0A6P8I020">
    <property type="interactions" value="61"/>
</dbReference>
<dbReference type="AlphaFoldDB" id="A0A6P8I020"/>
<dbReference type="InParanoid" id="A0A6P8I020"/>
<protein>
    <recommendedName>
        <fullName evidence="3">BLOC-1-related complex subunit 7</fullName>
    </recommendedName>
</protein>
<dbReference type="KEGG" id="aten:116296901"/>
<evidence type="ECO:0000256" key="2">
    <source>
        <dbReference type="ARBA" id="ARBA00005433"/>
    </source>
</evidence>
<keyword evidence="6" id="KW-1185">Reference proteome</keyword>
<evidence type="ECO:0000313" key="6">
    <source>
        <dbReference type="Proteomes" id="UP000515163"/>
    </source>
</evidence>
<evidence type="ECO:0000256" key="1">
    <source>
        <dbReference type="ARBA" id="ARBA00004656"/>
    </source>
</evidence>
<keyword evidence="5" id="KW-0458">Lysosome</keyword>
<accession>A0A6P8I020</accession>
<proteinExistence type="inferred from homology"/>
<evidence type="ECO:0000313" key="7">
    <source>
        <dbReference type="RefSeq" id="XP_031560871.1"/>
    </source>
</evidence>
<organism evidence="6 7">
    <name type="scientific">Actinia tenebrosa</name>
    <name type="common">Australian red waratah sea anemone</name>
    <dbReference type="NCBI Taxonomy" id="6105"/>
    <lineage>
        <taxon>Eukaryota</taxon>
        <taxon>Metazoa</taxon>
        <taxon>Cnidaria</taxon>
        <taxon>Anthozoa</taxon>
        <taxon>Hexacorallia</taxon>
        <taxon>Actiniaria</taxon>
        <taxon>Actiniidae</taxon>
        <taxon>Actinia</taxon>
    </lineage>
</organism>
<gene>
    <name evidence="7" type="primary">LOC116296901</name>
</gene>
<dbReference type="Proteomes" id="UP000515163">
    <property type="component" value="Unplaced"/>
</dbReference>
<dbReference type="GO" id="GO:0005765">
    <property type="term" value="C:lysosomal membrane"/>
    <property type="evidence" value="ECO:0007669"/>
    <property type="project" value="UniProtKB-SubCell"/>
</dbReference>
<dbReference type="RefSeq" id="XP_031560871.1">
    <property type="nucleotide sequence ID" value="XM_031705011.1"/>
</dbReference>
<reference evidence="7" key="1">
    <citation type="submission" date="2025-08" db="UniProtKB">
        <authorList>
            <consortium name="RefSeq"/>
        </authorList>
    </citation>
    <scope>IDENTIFICATION</scope>
    <source>
        <tissue evidence="7">Tentacle</tissue>
    </source>
</reference>
<name>A0A6P8I020_ACTTE</name>
<sequence>MADGRARVNREFRDKLTERVHFNLVEAGKLGQQLNRSSRSHEILAQSTKHYVSQESSLANTVEKMGHMQHLNQNMKFQCDDIHQSLQAVGFVKRQLDYVWVDVPRG</sequence>
<dbReference type="Pfam" id="PF16088">
    <property type="entry name" value="BORCS7"/>
    <property type="match status" value="1"/>
</dbReference>
<evidence type="ECO:0000256" key="4">
    <source>
        <dbReference type="ARBA" id="ARBA00023136"/>
    </source>
</evidence>
<comment type="similarity">
    <text evidence="2">Belongs to the BORCS7 family.</text>
</comment>
<evidence type="ECO:0000256" key="5">
    <source>
        <dbReference type="ARBA" id="ARBA00023228"/>
    </source>
</evidence>
<keyword evidence="4" id="KW-0472">Membrane</keyword>
<dbReference type="OrthoDB" id="5567844at2759"/>
<dbReference type="GeneID" id="116296901"/>
<evidence type="ECO:0000256" key="3">
    <source>
        <dbReference type="ARBA" id="ARBA00022295"/>
    </source>
</evidence>
<dbReference type="InterPro" id="IPR032143">
    <property type="entry name" value="BORCS7"/>
</dbReference>